<accession>A0AAV1VK16</accession>
<dbReference type="AlphaFoldDB" id="A0AAV1VK16"/>
<name>A0AAV1VK16_9STRA</name>
<evidence type="ECO:0000256" key="1">
    <source>
        <dbReference type="SAM" id="MobiDB-lite"/>
    </source>
</evidence>
<sequence>MDSGASAHMCKDRDAFEESEEVHHARSISSAKSDVKLNVIGHGTVKLRVWTGHAWIDARLENTLHV</sequence>
<evidence type="ECO:0000313" key="3">
    <source>
        <dbReference type="EMBL" id="CAK7946631.1"/>
    </source>
</evidence>
<proteinExistence type="predicted"/>
<dbReference type="EMBL" id="CAKLBY020000374">
    <property type="protein sequence ID" value="CAK7946631.1"/>
    <property type="molecule type" value="Genomic_DNA"/>
</dbReference>
<protein>
    <recommendedName>
        <fullName evidence="2">Retrovirus-related Pol polyprotein from transposon TNT 1-94-like beta-barrel domain-containing protein</fullName>
    </recommendedName>
</protein>
<dbReference type="InterPro" id="IPR054722">
    <property type="entry name" value="PolX-like_BBD"/>
</dbReference>
<dbReference type="Proteomes" id="UP001162060">
    <property type="component" value="Unassembled WGS sequence"/>
</dbReference>
<organism evidence="3 4">
    <name type="scientific">Peronospora matthiolae</name>
    <dbReference type="NCBI Taxonomy" id="2874970"/>
    <lineage>
        <taxon>Eukaryota</taxon>
        <taxon>Sar</taxon>
        <taxon>Stramenopiles</taxon>
        <taxon>Oomycota</taxon>
        <taxon>Peronosporomycetes</taxon>
        <taxon>Peronosporales</taxon>
        <taxon>Peronosporaceae</taxon>
        <taxon>Peronospora</taxon>
    </lineage>
</organism>
<reference evidence="3" key="1">
    <citation type="submission" date="2024-01" db="EMBL/GenBank/DDBJ databases">
        <authorList>
            <person name="Webb A."/>
        </authorList>
    </citation>
    <scope>NUCLEOTIDE SEQUENCE</scope>
    <source>
        <strain evidence="3">Pm1</strain>
    </source>
</reference>
<dbReference type="Pfam" id="PF22936">
    <property type="entry name" value="Pol_BBD"/>
    <property type="match status" value="1"/>
</dbReference>
<gene>
    <name evidence="3" type="ORF">PM001_LOCUS31781</name>
</gene>
<feature type="compositionally biased region" description="Basic and acidic residues" evidence="1">
    <location>
        <begin position="9"/>
        <end position="24"/>
    </location>
</feature>
<comment type="caution">
    <text evidence="3">The sequence shown here is derived from an EMBL/GenBank/DDBJ whole genome shotgun (WGS) entry which is preliminary data.</text>
</comment>
<evidence type="ECO:0000259" key="2">
    <source>
        <dbReference type="Pfam" id="PF22936"/>
    </source>
</evidence>
<feature type="region of interest" description="Disordered" evidence="1">
    <location>
        <begin position="1"/>
        <end position="30"/>
    </location>
</feature>
<feature type="domain" description="Retrovirus-related Pol polyprotein from transposon TNT 1-94-like beta-barrel" evidence="2">
    <location>
        <begin position="1"/>
        <end position="66"/>
    </location>
</feature>
<evidence type="ECO:0000313" key="4">
    <source>
        <dbReference type="Proteomes" id="UP001162060"/>
    </source>
</evidence>